<sequence>MHHAFQLWAIACFVCHDFLKLPDTIQVTLGALGAIFRPRRGFFIVADEHDIGSQGICAVFVNDIVGINHVALGLGHFFAV</sequence>
<dbReference type="EMBL" id="VSSQ01133219">
    <property type="protein sequence ID" value="MPN59331.1"/>
    <property type="molecule type" value="Genomic_DNA"/>
</dbReference>
<gene>
    <name evidence="1" type="ORF">SDC9_207052</name>
</gene>
<reference evidence="1" key="1">
    <citation type="submission" date="2019-08" db="EMBL/GenBank/DDBJ databases">
        <authorList>
            <person name="Kucharzyk K."/>
            <person name="Murdoch R.W."/>
            <person name="Higgins S."/>
            <person name="Loffler F."/>
        </authorList>
    </citation>
    <scope>NUCLEOTIDE SEQUENCE</scope>
</reference>
<protein>
    <submittedName>
        <fullName evidence="1">Uncharacterized protein</fullName>
    </submittedName>
</protein>
<proteinExistence type="predicted"/>
<accession>A0A645J6T8</accession>
<name>A0A645J6T8_9ZZZZ</name>
<evidence type="ECO:0000313" key="1">
    <source>
        <dbReference type="EMBL" id="MPN59331.1"/>
    </source>
</evidence>
<organism evidence="1">
    <name type="scientific">bioreactor metagenome</name>
    <dbReference type="NCBI Taxonomy" id="1076179"/>
    <lineage>
        <taxon>unclassified sequences</taxon>
        <taxon>metagenomes</taxon>
        <taxon>ecological metagenomes</taxon>
    </lineage>
</organism>
<comment type="caution">
    <text evidence="1">The sequence shown here is derived from an EMBL/GenBank/DDBJ whole genome shotgun (WGS) entry which is preliminary data.</text>
</comment>
<dbReference type="AlphaFoldDB" id="A0A645J6T8"/>